<evidence type="ECO:0000256" key="1">
    <source>
        <dbReference type="SAM" id="MobiDB-lite"/>
    </source>
</evidence>
<dbReference type="PROSITE" id="PS51833">
    <property type="entry name" value="HDOD"/>
    <property type="match status" value="1"/>
</dbReference>
<feature type="domain" description="HDOD" evidence="2">
    <location>
        <begin position="126"/>
        <end position="321"/>
    </location>
</feature>
<dbReference type="Gene3D" id="1.10.3210.10">
    <property type="entry name" value="Hypothetical protein af1432"/>
    <property type="match status" value="1"/>
</dbReference>
<dbReference type="CDD" id="cd00077">
    <property type="entry name" value="HDc"/>
    <property type="match status" value="1"/>
</dbReference>
<feature type="region of interest" description="Disordered" evidence="1">
    <location>
        <begin position="1"/>
        <end position="38"/>
    </location>
</feature>
<dbReference type="SMART" id="SM00471">
    <property type="entry name" value="HDc"/>
    <property type="match status" value="1"/>
</dbReference>
<sequence>MQDSGKPISRKGVQTARPDAAVSAVPAGSEGSALPEGGQDPLVHAAKVCAARFKFADNRHPVNAALFDMALRWCLKDTVACTLSSDVAPAGVTGATGVTGAPGMTGAGADRTSLDPLDVLQGDMKLPSLPQIVLELQLIINNPESSACDVAAVVSRDAGLSAFLLRLVNSAFYSFPSQIDTISRAVTVVGMKQLSNMALGVAAMDAFKEAGTGRFDMKSFWKHSIAVGSIAQRLAERAKLPEPERYFVCGLLHDIGRAALCTSRPGKASLIMRVALEKRIPLYAAEAEVVGFDHARLGGILLRKWNFPFSVTMGVLHHHLPEKSEKFLEPHVVHVADIMAKAIGLASTEEALVPPLSEEAWSRMGLSVADLQAVENELDALLADMFSVLLH</sequence>
<evidence type="ECO:0000313" key="4">
    <source>
        <dbReference type="Proteomes" id="UP000503840"/>
    </source>
</evidence>
<dbReference type="InterPro" id="IPR052340">
    <property type="entry name" value="RNase_Y/CdgJ"/>
</dbReference>
<dbReference type="NCBIfam" id="TIGR00277">
    <property type="entry name" value="HDIG"/>
    <property type="match status" value="1"/>
</dbReference>
<dbReference type="InterPro" id="IPR013976">
    <property type="entry name" value="HDOD"/>
</dbReference>
<dbReference type="EMBL" id="BLVO01000016">
    <property type="protein sequence ID" value="GFM35235.1"/>
    <property type="molecule type" value="Genomic_DNA"/>
</dbReference>
<name>A0A7J0BQ25_9BACT</name>
<reference evidence="3 4" key="1">
    <citation type="submission" date="2020-05" db="EMBL/GenBank/DDBJ databases">
        <title>Draft genome sequence of Desulfovibrio sp. strain HN2T.</title>
        <authorList>
            <person name="Ueno A."/>
            <person name="Tamazawa S."/>
            <person name="Tamamura S."/>
            <person name="Murakami T."/>
            <person name="Kiyama T."/>
            <person name="Inomata H."/>
            <person name="Amano Y."/>
            <person name="Miyakawa K."/>
            <person name="Tamaki H."/>
            <person name="Naganuma T."/>
            <person name="Kaneko K."/>
        </authorList>
    </citation>
    <scope>NUCLEOTIDE SEQUENCE [LARGE SCALE GENOMIC DNA]</scope>
    <source>
        <strain evidence="3 4">HN2</strain>
    </source>
</reference>
<gene>
    <name evidence="3" type="ORF">DSM101010T_36000</name>
</gene>
<keyword evidence="4" id="KW-1185">Reference proteome</keyword>
<protein>
    <recommendedName>
        <fullName evidence="2">HDOD domain-containing protein</fullName>
    </recommendedName>
</protein>
<organism evidence="3 4">
    <name type="scientific">Desulfovibrio subterraneus</name>
    <dbReference type="NCBI Taxonomy" id="2718620"/>
    <lineage>
        <taxon>Bacteria</taxon>
        <taxon>Pseudomonadati</taxon>
        <taxon>Thermodesulfobacteriota</taxon>
        <taxon>Desulfovibrionia</taxon>
        <taxon>Desulfovibrionales</taxon>
        <taxon>Desulfovibrionaceae</taxon>
        <taxon>Desulfovibrio</taxon>
    </lineage>
</organism>
<dbReference type="Proteomes" id="UP000503840">
    <property type="component" value="Unassembled WGS sequence"/>
</dbReference>
<evidence type="ECO:0000259" key="2">
    <source>
        <dbReference type="PROSITE" id="PS51833"/>
    </source>
</evidence>
<comment type="caution">
    <text evidence="3">The sequence shown here is derived from an EMBL/GenBank/DDBJ whole genome shotgun (WGS) entry which is preliminary data.</text>
</comment>
<dbReference type="AlphaFoldDB" id="A0A7J0BQ25"/>
<dbReference type="InterPro" id="IPR006675">
    <property type="entry name" value="HDIG_dom"/>
</dbReference>
<dbReference type="InterPro" id="IPR003607">
    <property type="entry name" value="HD/PDEase_dom"/>
</dbReference>
<dbReference type="Pfam" id="PF08668">
    <property type="entry name" value="HDOD"/>
    <property type="match status" value="1"/>
</dbReference>
<dbReference type="SUPFAM" id="SSF109604">
    <property type="entry name" value="HD-domain/PDEase-like"/>
    <property type="match status" value="1"/>
</dbReference>
<evidence type="ECO:0000313" key="3">
    <source>
        <dbReference type="EMBL" id="GFM35235.1"/>
    </source>
</evidence>
<dbReference type="PANTHER" id="PTHR33525">
    <property type="match status" value="1"/>
</dbReference>
<dbReference type="PANTHER" id="PTHR33525:SF3">
    <property type="entry name" value="RIBONUCLEASE Y"/>
    <property type="match status" value="1"/>
</dbReference>
<proteinExistence type="predicted"/>
<accession>A0A7J0BQ25</accession>
<dbReference type="RefSeq" id="WP_174406853.1">
    <property type="nucleotide sequence ID" value="NZ_BLVO01000016.1"/>
</dbReference>